<keyword evidence="1" id="KW-0808">Transferase</keyword>
<dbReference type="PANTHER" id="PTHR24421">
    <property type="entry name" value="NITRATE/NITRITE SENSOR PROTEIN NARX-RELATED"/>
    <property type="match status" value="1"/>
</dbReference>
<dbReference type="InterPro" id="IPR050482">
    <property type="entry name" value="Sensor_HK_TwoCompSys"/>
</dbReference>
<reference evidence="9" key="1">
    <citation type="journal article" date="2012" name="Stand. Genomic Sci.">
        <title>Genome sequence of strain HIMB624, a cultured representative from the OM43 clade of marine Betaproteobacteria.</title>
        <authorList>
            <person name="Huggett M.J."/>
            <person name="Hayakawa D.H."/>
            <person name="Rappe M.S."/>
        </authorList>
    </citation>
    <scope>NUCLEOTIDE SEQUENCE [LARGE SCALE GENOMIC DNA]</scope>
    <source>
        <strain evidence="9">KB13</strain>
    </source>
</reference>
<evidence type="ECO:0000259" key="6">
    <source>
        <dbReference type="Pfam" id="PF07730"/>
    </source>
</evidence>
<keyword evidence="5" id="KW-1133">Transmembrane helix</keyword>
<sequence length="433" mass="49601">MSLKLRLILIVNFLLFVAIFIGFFSVVFTSKNAVRSEIESSIKLAEFSIKTGIQKNPDLYLFQDNLLGLKDLDQIRHLSIQLLDINGGVIDENKNLNTDVYVPVWFQNALDIYSKDLKTMDFPLMQFGDQIGTVKVIPNPIYEYDEIWQQFKNGLIIAVIFFVFVNLSIFFLFEKIISPISQLIQGFRNLEQGSYKNNKESFGISELDILRVKLNQLTVKLKKNDERIHELNQKLITIQEQEKKEISRDLHDEIGQSLAAIQVQAASIKTSKKPNTQADLIISTTKDLIQQTRNLIKRLSLGVIDDLGIEDALVDLIKNWSRRTACKNINVNIDLPNSRIFKTQLNETVYRLTQESLTNISKHSQPKEVLISIQRNDNEIHLSFMNNGILKRTKKTDGIGMLGMQERVKNLSGSFKQSIHKGFYKVDIGLPIK</sequence>
<dbReference type="InterPro" id="IPR032244">
    <property type="entry name" value="LapD_MoxY_N"/>
</dbReference>
<dbReference type="eggNOG" id="COG4585">
    <property type="taxonomic scope" value="Bacteria"/>
</dbReference>
<dbReference type="Gene3D" id="6.10.340.10">
    <property type="match status" value="1"/>
</dbReference>
<dbReference type="AlphaFoldDB" id="B6BTE6"/>
<feature type="transmembrane region" description="Helical" evidence="5">
    <location>
        <begin position="154"/>
        <end position="173"/>
    </location>
</feature>
<dbReference type="Proteomes" id="UP000004188">
    <property type="component" value="Unassembled WGS sequence"/>
</dbReference>
<keyword evidence="2 8" id="KW-0418">Kinase</keyword>
<dbReference type="GO" id="GO:0016020">
    <property type="term" value="C:membrane"/>
    <property type="evidence" value="ECO:0007669"/>
    <property type="project" value="InterPro"/>
</dbReference>
<evidence type="ECO:0000256" key="3">
    <source>
        <dbReference type="ARBA" id="ARBA00023012"/>
    </source>
</evidence>
<evidence type="ECO:0000256" key="1">
    <source>
        <dbReference type="ARBA" id="ARBA00022679"/>
    </source>
</evidence>
<dbReference type="GO" id="GO:0000155">
    <property type="term" value="F:phosphorelay sensor kinase activity"/>
    <property type="evidence" value="ECO:0007669"/>
    <property type="project" value="InterPro"/>
</dbReference>
<evidence type="ECO:0000256" key="4">
    <source>
        <dbReference type="SAM" id="Coils"/>
    </source>
</evidence>
<feature type="domain" description="LapD/MoxY periplasmic" evidence="7">
    <location>
        <begin position="29"/>
        <end position="148"/>
    </location>
</feature>
<dbReference type="EMBL" id="DS995299">
    <property type="protein sequence ID" value="EDZ64883.1"/>
    <property type="molecule type" value="Genomic_DNA"/>
</dbReference>
<dbReference type="STRING" id="314607.KB13_1015"/>
<proteinExistence type="predicted"/>
<evidence type="ECO:0000313" key="9">
    <source>
        <dbReference type="Proteomes" id="UP000004188"/>
    </source>
</evidence>
<keyword evidence="5" id="KW-0472">Membrane</keyword>
<feature type="domain" description="Signal transduction histidine kinase subgroup 3 dimerisation and phosphoacceptor" evidence="6">
    <location>
        <begin position="242"/>
        <end position="299"/>
    </location>
</feature>
<dbReference type="Gene3D" id="3.30.565.10">
    <property type="entry name" value="Histidine kinase-like ATPase, C-terminal domain"/>
    <property type="match status" value="1"/>
</dbReference>
<keyword evidence="9" id="KW-1185">Reference proteome</keyword>
<dbReference type="InterPro" id="IPR036890">
    <property type="entry name" value="HATPase_C_sf"/>
</dbReference>
<dbReference type="PANTHER" id="PTHR24421:SF58">
    <property type="entry name" value="SIGNAL TRANSDUCTION HISTIDINE-PROTEIN KINASE_PHOSPHATASE UHPB"/>
    <property type="match status" value="1"/>
</dbReference>
<accession>B6BTE6</accession>
<keyword evidence="5" id="KW-0812">Transmembrane</keyword>
<dbReference type="SUPFAM" id="SSF55874">
    <property type="entry name" value="ATPase domain of HSP90 chaperone/DNA topoisomerase II/histidine kinase"/>
    <property type="match status" value="1"/>
</dbReference>
<dbReference type="GO" id="GO:0046983">
    <property type="term" value="F:protein dimerization activity"/>
    <property type="evidence" value="ECO:0007669"/>
    <property type="project" value="InterPro"/>
</dbReference>
<evidence type="ECO:0000256" key="5">
    <source>
        <dbReference type="SAM" id="Phobius"/>
    </source>
</evidence>
<dbReference type="InterPro" id="IPR011712">
    <property type="entry name" value="Sig_transdc_His_kin_sub3_dim/P"/>
</dbReference>
<dbReference type="Pfam" id="PF07730">
    <property type="entry name" value="HisKA_3"/>
    <property type="match status" value="1"/>
</dbReference>
<dbReference type="HOGENOM" id="CLU_045360_1_0_4"/>
<dbReference type="Gene3D" id="1.20.5.1930">
    <property type="match status" value="1"/>
</dbReference>
<name>B6BTE6_9PROT</name>
<evidence type="ECO:0000256" key="2">
    <source>
        <dbReference type="ARBA" id="ARBA00022777"/>
    </source>
</evidence>
<evidence type="ECO:0000259" key="7">
    <source>
        <dbReference type="Pfam" id="PF16448"/>
    </source>
</evidence>
<feature type="transmembrane region" description="Helical" evidence="5">
    <location>
        <begin position="6"/>
        <end position="28"/>
    </location>
</feature>
<dbReference type="CDD" id="cd16917">
    <property type="entry name" value="HATPase_UhpB-NarQ-NarX-like"/>
    <property type="match status" value="1"/>
</dbReference>
<dbReference type="Pfam" id="PF16448">
    <property type="entry name" value="LapD_MoxY_N"/>
    <property type="match status" value="1"/>
</dbReference>
<evidence type="ECO:0000313" key="8">
    <source>
        <dbReference type="EMBL" id="EDZ64883.1"/>
    </source>
</evidence>
<protein>
    <submittedName>
        <fullName evidence="8">Signal transduction histidine kinase, glucose-6-phosphate specific, putative</fullName>
    </submittedName>
</protein>
<feature type="coiled-coil region" evidence="4">
    <location>
        <begin position="214"/>
        <end position="241"/>
    </location>
</feature>
<keyword evidence="4" id="KW-0175">Coiled coil</keyword>
<gene>
    <name evidence="8" type="ORF">KB13_1015</name>
</gene>
<organism evidence="8 9">
    <name type="scientific">beta proteobacterium KB13</name>
    <dbReference type="NCBI Taxonomy" id="314607"/>
    <lineage>
        <taxon>Bacteria</taxon>
        <taxon>Pseudomonadati</taxon>
        <taxon>Pseudomonadota</taxon>
        <taxon>Betaproteobacteria</taxon>
        <taxon>Nitrosomonadales</taxon>
        <taxon>OM43 clade</taxon>
    </lineage>
</organism>
<keyword evidence="3" id="KW-0902">Two-component regulatory system</keyword>